<dbReference type="EMBL" id="CM010715">
    <property type="protein sequence ID" value="RZC46471.1"/>
    <property type="molecule type" value="Genomic_DNA"/>
</dbReference>
<reference evidence="1 2" key="1">
    <citation type="journal article" date="2018" name="Science">
        <title>The opium poppy genome and morphinan production.</title>
        <authorList>
            <person name="Guo L."/>
            <person name="Winzer T."/>
            <person name="Yang X."/>
            <person name="Li Y."/>
            <person name="Ning Z."/>
            <person name="He Z."/>
            <person name="Teodor R."/>
            <person name="Lu Y."/>
            <person name="Bowser T.A."/>
            <person name="Graham I.A."/>
            <person name="Ye K."/>
        </authorList>
    </citation>
    <scope>NUCLEOTIDE SEQUENCE [LARGE SCALE GENOMIC DNA]</scope>
    <source>
        <strain evidence="2">cv. HN1</strain>
        <tissue evidence="1">Leaves</tissue>
    </source>
</reference>
<dbReference type="InterPro" id="IPR023214">
    <property type="entry name" value="HAD_sf"/>
</dbReference>
<dbReference type="Pfam" id="PF00702">
    <property type="entry name" value="Hydrolase"/>
    <property type="match status" value="1"/>
</dbReference>
<sequence length="241" mass="27317">MLKRSEVRFTRIFRSCWKNEEKLQRELLNGENESLIQLLTDKTLSTNPVLRPLTENYAAVAAEKPNPTILLKAWELLEVKPEDALHIGDDRGNDLWSARDAGCDASLWGSYVNSSKECVPTWAVAEVTVYGTCVTSNKPHAITSFPQPFDKSESVPKMIKLKAKDYHPVQSQNMDLATNRYVRYEVCNVENAISSAIGTVSDKEDDNMSRTKNPLKSHVNQGHSTLMLCLISFVKYCHRRR</sequence>
<name>A0A4Y7IFJ8_PAPSO</name>
<dbReference type="SUPFAM" id="SSF56784">
    <property type="entry name" value="HAD-like"/>
    <property type="match status" value="1"/>
</dbReference>
<dbReference type="InterPro" id="IPR036412">
    <property type="entry name" value="HAD-like_sf"/>
</dbReference>
<dbReference type="Gramene" id="RZC46471">
    <property type="protein sequence ID" value="RZC46471"/>
    <property type="gene ID" value="C5167_039414"/>
</dbReference>
<dbReference type="Gene3D" id="3.40.50.1000">
    <property type="entry name" value="HAD superfamily/HAD-like"/>
    <property type="match status" value="1"/>
</dbReference>
<keyword evidence="2" id="KW-1185">Reference proteome</keyword>
<dbReference type="Proteomes" id="UP000316621">
    <property type="component" value="Chromosome 1"/>
</dbReference>
<proteinExistence type="predicted"/>
<evidence type="ECO:0000313" key="1">
    <source>
        <dbReference type="EMBL" id="RZC46471.1"/>
    </source>
</evidence>
<dbReference type="AlphaFoldDB" id="A0A4Y7IFJ8"/>
<evidence type="ECO:0000313" key="2">
    <source>
        <dbReference type="Proteomes" id="UP000316621"/>
    </source>
</evidence>
<dbReference type="PANTHER" id="PTHR46649">
    <property type="match status" value="1"/>
</dbReference>
<organism evidence="1 2">
    <name type="scientific">Papaver somniferum</name>
    <name type="common">Opium poppy</name>
    <dbReference type="NCBI Taxonomy" id="3469"/>
    <lineage>
        <taxon>Eukaryota</taxon>
        <taxon>Viridiplantae</taxon>
        <taxon>Streptophyta</taxon>
        <taxon>Embryophyta</taxon>
        <taxon>Tracheophyta</taxon>
        <taxon>Spermatophyta</taxon>
        <taxon>Magnoliopsida</taxon>
        <taxon>Ranunculales</taxon>
        <taxon>Papaveraceae</taxon>
        <taxon>Papaveroideae</taxon>
        <taxon>Papaver</taxon>
    </lineage>
</organism>
<gene>
    <name evidence="1" type="ORF">C5167_039414</name>
</gene>
<protein>
    <submittedName>
        <fullName evidence="1">Uncharacterized protein</fullName>
    </submittedName>
</protein>
<accession>A0A4Y7IFJ8</accession>
<dbReference type="STRING" id="3469.A0A4Y7IFJ8"/>
<dbReference type="PANTHER" id="PTHR46649:SF4">
    <property type="entry name" value="HALOACID DEHALOGENASE-LIKE HYDROLASE (HAD) SUPERFAMILY PROTEIN"/>
    <property type="match status" value="1"/>
</dbReference>